<name>A0A0F9RAC3_9ZZZZ</name>
<evidence type="ECO:0000313" key="1">
    <source>
        <dbReference type="EMBL" id="KKN51794.1"/>
    </source>
</evidence>
<accession>A0A0F9RAC3</accession>
<proteinExistence type="predicted"/>
<organism evidence="1">
    <name type="scientific">marine sediment metagenome</name>
    <dbReference type="NCBI Taxonomy" id="412755"/>
    <lineage>
        <taxon>unclassified sequences</taxon>
        <taxon>metagenomes</taxon>
        <taxon>ecological metagenomes</taxon>
    </lineage>
</organism>
<dbReference type="AlphaFoldDB" id="A0A0F9RAC3"/>
<reference evidence="1" key="1">
    <citation type="journal article" date="2015" name="Nature">
        <title>Complex archaea that bridge the gap between prokaryotes and eukaryotes.</title>
        <authorList>
            <person name="Spang A."/>
            <person name="Saw J.H."/>
            <person name="Jorgensen S.L."/>
            <person name="Zaremba-Niedzwiedzka K."/>
            <person name="Martijn J."/>
            <person name="Lind A.E."/>
            <person name="van Eijk R."/>
            <person name="Schleper C."/>
            <person name="Guy L."/>
            <person name="Ettema T.J."/>
        </authorList>
    </citation>
    <scope>NUCLEOTIDE SEQUENCE</scope>
</reference>
<comment type="caution">
    <text evidence="1">The sequence shown here is derived from an EMBL/GenBank/DDBJ whole genome shotgun (WGS) entry which is preliminary data.</text>
</comment>
<sequence>MERIRTEIYNIYKAYLLKNILGEHAIKDIIEIYEDSETSLTKHLNSLLVRLTVKLLLKINKKSPIVFKFIEGAILDNNIILNTRYYLYSLVEQHFKSNLNNLRDFILRYLPSYFQDIEFSDGSDIIKAGFSQFLFQTHKTLSTYFPKRKFKFNLNFSGFTNGDILILKKDNNPYSTENYPVSFDTNNSENMVSNDKLYFDNKKYSIKLLHLGFALQIFKLLDFDVLSGLTINFPLAPDIPIKISYEDNNNILIYIFKSPIVAQIPHPKKVKSVRGRMGVVDLNKRKTYVK</sequence>
<protein>
    <submittedName>
        <fullName evidence="1">Uncharacterized protein</fullName>
    </submittedName>
</protein>
<dbReference type="EMBL" id="LAZR01001048">
    <property type="protein sequence ID" value="KKN51794.1"/>
    <property type="molecule type" value="Genomic_DNA"/>
</dbReference>
<gene>
    <name evidence="1" type="ORF">LCGC14_0618940</name>
</gene>